<organism evidence="6 7">
    <name type="scientific">Serratia marcescens</name>
    <dbReference type="NCBI Taxonomy" id="615"/>
    <lineage>
        <taxon>Bacteria</taxon>
        <taxon>Pseudomonadati</taxon>
        <taxon>Pseudomonadota</taxon>
        <taxon>Gammaproteobacteria</taxon>
        <taxon>Enterobacterales</taxon>
        <taxon>Yersiniaceae</taxon>
        <taxon>Serratia</taxon>
    </lineage>
</organism>
<sequence length="236" mass="25930">MITQQHYIHRVLLHFNIFSLLGVLGGACPFFVAAAQADLPPQRHFTFDLPAQPLSQALVIYGEITGLSILVRGNLTAGRQSSPVRGELTADEALRALLAGTRLTVVYTSGSAFTLQPQNRNSLDRDREISSPALLRGAYRAQLQRGVSRLLCSLQPANLGRYRLGMQLWIDAAGKVVRVHILNSPGAEQWGADVKRVLETRELVAPPIGLRQPITLLLRVQTDIRAECRRVNIGQG</sequence>
<dbReference type="EMBL" id="JAVIPQ010000241">
    <property type="protein sequence ID" value="MDQ9557063.1"/>
    <property type="molecule type" value="Genomic_DNA"/>
</dbReference>
<evidence type="ECO:0000259" key="5">
    <source>
        <dbReference type="SMART" id="SM00965"/>
    </source>
</evidence>
<reference evidence="6 7" key="1">
    <citation type="submission" date="2023-07" db="EMBL/GenBank/DDBJ databases">
        <title>Pathogens genome sequencing project 196.</title>
        <authorList>
            <person name="Cao X."/>
        </authorList>
    </citation>
    <scope>NUCLEOTIDE SEQUENCE [LARGE SCALE GENOMIC DNA]</scope>
    <source>
        <strain evidence="6 7">SM41</strain>
    </source>
</reference>
<evidence type="ECO:0000256" key="1">
    <source>
        <dbReference type="ARBA" id="ARBA00022448"/>
    </source>
</evidence>
<feature type="domain" description="Secretin/TonB short N-terminal" evidence="5">
    <location>
        <begin position="67"/>
        <end position="118"/>
    </location>
</feature>
<evidence type="ECO:0000256" key="2">
    <source>
        <dbReference type="ARBA" id="ARBA00023136"/>
    </source>
</evidence>
<keyword evidence="2 4" id="KW-0472">Membrane</keyword>
<keyword evidence="1" id="KW-0813">Transport</keyword>
<keyword evidence="4" id="KW-1133">Transmembrane helix</keyword>
<keyword evidence="4" id="KW-0812">Transmembrane</keyword>
<protein>
    <submittedName>
        <fullName evidence="6">STN domain-containing protein</fullName>
    </submittedName>
</protein>
<feature type="transmembrane region" description="Helical" evidence="4">
    <location>
        <begin position="54"/>
        <end position="75"/>
    </location>
</feature>
<proteinExistence type="predicted"/>
<dbReference type="AlphaFoldDB" id="A0ABD5BKE0"/>
<dbReference type="Proteomes" id="UP001234811">
    <property type="component" value="Unassembled WGS sequence"/>
</dbReference>
<comment type="caution">
    <text evidence="6">The sequence shown here is derived from an EMBL/GenBank/DDBJ whole genome shotgun (WGS) entry which is preliminary data.</text>
</comment>
<evidence type="ECO:0000313" key="7">
    <source>
        <dbReference type="Proteomes" id="UP001234811"/>
    </source>
</evidence>
<accession>A0ABD5BKE0</accession>
<dbReference type="SMART" id="SM00965">
    <property type="entry name" value="STN"/>
    <property type="match status" value="1"/>
</dbReference>
<dbReference type="RefSeq" id="WP_052133441.1">
    <property type="nucleotide sequence ID" value="NZ_CBDHWN010000135.1"/>
</dbReference>
<feature type="transmembrane region" description="Helical" evidence="4">
    <location>
        <begin position="12"/>
        <end position="34"/>
    </location>
</feature>
<dbReference type="Pfam" id="PF07660">
    <property type="entry name" value="STN"/>
    <property type="match status" value="1"/>
</dbReference>
<evidence type="ECO:0000256" key="4">
    <source>
        <dbReference type="SAM" id="Phobius"/>
    </source>
</evidence>
<dbReference type="Gene3D" id="3.55.50.30">
    <property type="match status" value="1"/>
</dbReference>
<name>A0ABD5BKE0_SERMA</name>
<evidence type="ECO:0000313" key="6">
    <source>
        <dbReference type="EMBL" id="MDQ9557063.1"/>
    </source>
</evidence>
<dbReference type="InterPro" id="IPR011662">
    <property type="entry name" value="Secretin/TonB_short_N"/>
</dbReference>
<evidence type="ECO:0000256" key="3">
    <source>
        <dbReference type="ARBA" id="ARBA00023237"/>
    </source>
</evidence>
<keyword evidence="3" id="KW-0998">Cell outer membrane</keyword>
<gene>
    <name evidence="6" type="ORF">RF091_16275</name>
</gene>